<proteinExistence type="predicted"/>
<evidence type="ECO:0000313" key="20">
    <source>
        <dbReference type="EMBL" id="SDH73290.1"/>
    </source>
</evidence>
<keyword evidence="9" id="KW-0573">Peptidoglycan synthesis</keyword>
<keyword evidence="1" id="KW-1003">Cell membrane</keyword>
<evidence type="ECO:0000256" key="8">
    <source>
        <dbReference type="ARBA" id="ARBA00022960"/>
    </source>
</evidence>
<keyword evidence="21" id="KW-1185">Reference proteome</keyword>
<dbReference type="GO" id="GO:0006508">
    <property type="term" value="P:proteolysis"/>
    <property type="evidence" value="ECO:0007669"/>
    <property type="project" value="UniProtKB-KW"/>
</dbReference>
<organism evidence="20 21">
    <name type="scientific">Alteribacillus bidgolensis</name>
    <dbReference type="NCBI Taxonomy" id="930129"/>
    <lineage>
        <taxon>Bacteria</taxon>
        <taxon>Bacillati</taxon>
        <taxon>Bacillota</taxon>
        <taxon>Bacilli</taxon>
        <taxon>Bacillales</taxon>
        <taxon>Bacillaceae</taxon>
        <taxon>Alteribacillus</taxon>
    </lineage>
</organism>
<dbReference type="OrthoDB" id="9766909at2"/>
<feature type="region of interest" description="Disordered" evidence="16">
    <location>
        <begin position="798"/>
        <end position="825"/>
    </location>
</feature>
<dbReference type="InterPro" id="IPR023346">
    <property type="entry name" value="Lysozyme-like_dom_sf"/>
</dbReference>
<evidence type="ECO:0000259" key="18">
    <source>
        <dbReference type="Pfam" id="PF00905"/>
    </source>
</evidence>
<evidence type="ECO:0000256" key="2">
    <source>
        <dbReference type="ARBA" id="ARBA00022645"/>
    </source>
</evidence>
<name>A0A1G8ETU6_9BACI</name>
<keyword evidence="5" id="KW-0808">Transferase</keyword>
<feature type="domain" description="Glycosyl transferase family 51" evidence="19">
    <location>
        <begin position="92"/>
        <end position="277"/>
    </location>
</feature>
<dbReference type="Gene3D" id="1.10.3810.10">
    <property type="entry name" value="Biosynthetic peptidoglycan transglycosylase-like"/>
    <property type="match status" value="1"/>
</dbReference>
<dbReference type="InterPro" id="IPR012338">
    <property type="entry name" value="Beta-lactam/transpept-like"/>
</dbReference>
<evidence type="ECO:0000256" key="1">
    <source>
        <dbReference type="ARBA" id="ARBA00022475"/>
    </source>
</evidence>
<keyword evidence="10 17" id="KW-1133">Transmembrane helix</keyword>
<keyword evidence="11 17" id="KW-0472">Membrane</keyword>
<keyword evidence="3" id="KW-0645">Protease</keyword>
<evidence type="ECO:0000256" key="16">
    <source>
        <dbReference type="SAM" id="MobiDB-lite"/>
    </source>
</evidence>
<sequence length="984" mass="109137">MRDFFEKLNIKLDNVKNHSFVKGINITSQVFWNLLLIAAVLMVMLALFVGGAGAGYFVSLVEDQEAYSKEEFEQKVYNYEEVSDIYFDDDQYLGKIPSDLERKERSLDEMSEHLIHAVISTEDEYFFEHQGIVPKALLRATYQEVSGASTQSGGSTLTQQIIKNQLLTNEVSFDRKAKEIALALRVENYFEKEEILEAYLNIVPFGRNADGRNIAGAQSAAEGIFGVEASELNVAQSAFIAGLPKNPFTYTPFENGGAVKEDFEAGMNRMHLVLDNMLENGFISEDEYKEALEYDIEENLTDPSGSLIEDYPYLTYEAQDRAARIIREDLLEEDDIEVDELDGDERQETLTQYLAQAKTELAHGGYNVHLTIKKDIYDAMQKSIADSQWFGPDRQGEDGVEPEEVGAILIDNQTGAILSFVGGRDFERENLNHATQAYRQNGSTMKPLLAYGPAIDQGVVQPGTILPDVPSTYSNGREYTNYGDRYQGFVSVREALKESRNVPAVKTFQRVDHEASRQALQDMGFRRLKPDEPYESGSIGGLTYGATVEQNTNAFTTFGNEGKYHDSYLIEKIETKNGETVYQHEPDSNKVFSPQTAFLTIDMLRDVLKPGGTAGALPGMMNFGGDWAGKTGTSNETKDSWFVGLNPNVTFGTWIGYDNPQTIASPYKGLSYGARTQRIWAGMMNAAFDANPEVFGIDDNFEQPEGIVRQTICGISGKLPSSLCSEAGLTTTDYFNEKFVPTETDDSLNGTRYVTINGKRYKAYDSTPSEFTQTGVSINEDYFDADNMSEYLPDDWDNIVADQDAPSNGRNPSQVTGLSFSNGQLSWNQHPDNDIVGYRIYSSDGSKIKAVEENTSTSTSVNSSGSFFVTAVDSMGRESTESAPASGGGEADDDSNVDENENEDENNQSEDNENTSDNETEENSENNNQNDNSEDKNNDTENENGNNGGENENNNENDESNGNEESGEESEENNNNDDGSEDDD</sequence>
<dbReference type="STRING" id="930129.SAMN05216352_102376"/>
<evidence type="ECO:0000256" key="9">
    <source>
        <dbReference type="ARBA" id="ARBA00022984"/>
    </source>
</evidence>
<dbReference type="Proteomes" id="UP000199017">
    <property type="component" value="Unassembled WGS sequence"/>
</dbReference>
<dbReference type="InterPro" id="IPR050396">
    <property type="entry name" value="Glycosyltr_51/Transpeptidase"/>
</dbReference>
<dbReference type="InterPro" id="IPR013783">
    <property type="entry name" value="Ig-like_fold"/>
</dbReference>
<evidence type="ECO:0000256" key="4">
    <source>
        <dbReference type="ARBA" id="ARBA00022676"/>
    </source>
</evidence>
<keyword evidence="12" id="KW-0511">Multifunctional enzyme</keyword>
<keyword evidence="8" id="KW-0133">Cell shape</keyword>
<keyword evidence="6 17" id="KW-0812">Transmembrane</keyword>
<feature type="transmembrane region" description="Helical" evidence="17">
    <location>
        <begin position="30"/>
        <end position="58"/>
    </location>
</feature>
<dbReference type="SUPFAM" id="SSF56601">
    <property type="entry name" value="beta-lactamase/transpeptidase-like"/>
    <property type="match status" value="1"/>
</dbReference>
<gene>
    <name evidence="20" type="ORF">SAMN05216352_102376</name>
</gene>
<evidence type="ECO:0000256" key="6">
    <source>
        <dbReference type="ARBA" id="ARBA00022692"/>
    </source>
</evidence>
<evidence type="ECO:0000256" key="17">
    <source>
        <dbReference type="SAM" id="Phobius"/>
    </source>
</evidence>
<dbReference type="GO" id="GO:0008955">
    <property type="term" value="F:peptidoglycan glycosyltransferase activity"/>
    <property type="evidence" value="ECO:0007669"/>
    <property type="project" value="UniProtKB-EC"/>
</dbReference>
<feature type="compositionally biased region" description="Polar residues" evidence="16">
    <location>
        <begin position="805"/>
        <end position="825"/>
    </location>
</feature>
<evidence type="ECO:0000256" key="10">
    <source>
        <dbReference type="ARBA" id="ARBA00022989"/>
    </source>
</evidence>
<feature type="region of interest" description="Disordered" evidence="16">
    <location>
        <begin position="875"/>
        <end position="984"/>
    </location>
</feature>
<evidence type="ECO:0000256" key="11">
    <source>
        <dbReference type="ARBA" id="ARBA00023136"/>
    </source>
</evidence>
<evidence type="ECO:0000313" key="21">
    <source>
        <dbReference type="Proteomes" id="UP000199017"/>
    </source>
</evidence>
<dbReference type="GO" id="GO:0030288">
    <property type="term" value="C:outer membrane-bounded periplasmic space"/>
    <property type="evidence" value="ECO:0007669"/>
    <property type="project" value="TreeGrafter"/>
</dbReference>
<dbReference type="Gene3D" id="2.60.40.10">
    <property type="entry name" value="Immunoglobulins"/>
    <property type="match status" value="1"/>
</dbReference>
<evidence type="ECO:0000256" key="14">
    <source>
        <dbReference type="ARBA" id="ARBA00034000"/>
    </source>
</evidence>
<evidence type="ECO:0000256" key="5">
    <source>
        <dbReference type="ARBA" id="ARBA00022679"/>
    </source>
</evidence>
<dbReference type="PANTHER" id="PTHR32282">
    <property type="entry name" value="BINDING PROTEIN TRANSPEPTIDASE, PUTATIVE-RELATED"/>
    <property type="match status" value="1"/>
</dbReference>
<dbReference type="RefSeq" id="WP_091581694.1">
    <property type="nucleotide sequence ID" value="NZ_FNDU01000002.1"/>
</dbReference>
<feature type="compositionally biased region" description="Acidic residues" evidence="16">
    <location>
        <begin position="890"/>
        <end position="924"/>
    </location>
</feature>
<dbReference type="Pfam" id="PF00905">
    <property type="entry name" value="Transpeptidase"/>
    <property type="match status" value="1"/>
</dbReference>
<dbReference type="AlphaFoldDB" id="A0A1G8ETU6"/>
<evidence type="ECO:0000256" key="12">
    <source>
        <dbReference type="ARBA" id="ARBA00023268"/>
    </source>
</evidence>
<dbReference type="GO" id="GO:0009252">
    <property type="term" value="P:peptidoglycan biosynthetic process"/>
    <property type="evidence" value="ECO:0007669"/>
    <property type="project" value="UniProtKB-KW"/>
</dbReference>
<dbReference type="GO" id="GO:0008360">
    <property type="term" value="P:regulation of cell shape"/>
    <property type="evidence" value="ECO:0007669"/>
    <property type="project" value="UniProtKB-KW"/>
</dbReference>
<dbReference type="Pfam" id="PF00912">
    <property type="entry name" value="Transgly"/>
    <property type="match status" value="1"/>
</dbReference>
<reference evidence="20 21" key="1">
    <citation type="submission" date="2016-10" db="EMBL/GenBank/DDBJ databases">
        <authorList>
            <person name="de Groot N.N."/>
        </authorList>
    </citation>
    <scope>NUCLEOTIDE SEQUENCE [LARGE SCALE GENOMIC DNA]</scope>
    <source>
        <strain evidence="21">P4B,CCM 7963,CECT 7998,DSM 25260,IBRC-M 10614,KCTC 13821</strain>
    </source>
</reference>
<dbReference type="SUPFAM" id="SSF53955">
    <property type="entry name" value="Lysozyme-like"/>
    <property type="match status" value="1"/>
</dbReference>
<comment type="catalytic activity">
    <reaction evidence="14">
        <text>Preferential cleavage: (Ac)2-L-Lys-D-Ala-|-D-Ala. Also transpeptidation of peptidyl-alanyl moieties that are N-acyl substituents of D-alanine.</text>
        <dbReference type="EC" id="3.4.16.4"/>
    </reaction>
</comment>
<keyword evidence="7" id="KW-0378">Hydrolase</keyword>
<accession>A0A1G8ETU6</accession>
<dbReference type="EMBL" id="FNDU01000002">
    <property type="protein sequence ID" value="SDH73290.1"/>
    <property type="molecule type" value="Genomic_DNA"/>
</dbReference>
<feature type="domain" description="Penicillin-binding protein transpeptidase" evidence="18">
    <location>
        <begin position="406"/>
        <end position="650"/>
    </location>
</feature>
<dbReference type="PANTHER" id="PTHR32282:SF32">
    <property type="entry name" value="PENICILLIN-BINDING PROTEIN 2A"/>
    <property type="match status" value="1"/>
</dbReference>
<keyword evidence="2" id="KW-0121">Carboxypeptidase</keyword>
<evidence type="ECO:0000256" key="15">
    <source>
        <dbReference type="ARBA" id="ARBA00049902"/>
    </source>
</evidence>
<dbReference type="GO" id="GO:0008658">
    <property type="term" value="F:penicillin binding"/>
    <property type="evidence" value="ECO:0007669"/>
    <property type="project" value="InterPro"/>
</dbReference>
<protein>
    <submittedName>
        <fullName evidence="20">Penicillin-binding protein</fullName>
    </submittedName>
</protein>
<dbReference type="Gene3D" id="3.40.710.10">
    <property type="entry name" value="DD-peptidase/beta-lactamase superfamily"/>
    <property type="match status" value="1"/>
</dbReference>
<dbReference type="GO" id="GO:0071555">
    <property type="term" value="P:cell wall organization"/>
    <property type="evidence" value="ECO:0007669"/>
    <property type="project" value="UniProtKB-KW"/>
</dbReference>
<feature type="compositionally biased region" description="Low complexity" evidence="16">
    <location>
        <begin position="943"/>
        <end position="952"/>
    </location>
</feature>
<dbReference type="InterPro" id="IPR001264">
    <property type="entry name" value="Glyco_trans_51"/>
</dbReference>
<keyword evidence="13" id="KW-0961">Cell wall biogenesis/degradation</keyword>
<dbReference type="InterPro" id="IPR036950">
    <property type="entry name" value="PBP_transglycosylase"/>
</dbReference>
<feature type="compositionally biased region" description="Acidic residues" evidence="16">
    <location>
        <begin position="953"/>
        <end position="984"/>
    </location>
</feature>
<dbReference type="GO" id="GO:0009002">
    <property type="term" value="F:serine-type D-Ala-D-Ala carboxypeptidase activity"/>
    <property type="evidence" value="ECO:0007669"/>
    <property type="project" value="UniProtKB-EC"/>
</dbReference>
<evidence type="ECO:0000256" key="3">
    <source>
        <dbReference type="ARBA" id="ARBA00022670"/>
    </source>
</evidence>
<evidence type="ECO:0000259" key="19">
    <source>
        <dbReference type="Pfam" id="PF00912"/>
    </source>
</evidence>
<keyword evidence="4" id="KW-0328">Glycosyltransferase</keyword>
<evidence type="ECO:0000256" key="7">
    <source>
        <dbReference type="ARBA" id="ARBA00022801"/>
    </source>
</evidence>
<comment type="catalytic activity">
    <reaction evidence="15">
        <text>[GlcNAc-(1-&gt;4)-Mur2Ac(oyl-L-Ala-gamma-D-Glu-L-Lys-D-Ala-D-Ala)](n)-di-trans,octa-cis-undecaprenyl diphosphate + beta-D-GlcNAc-(1-&gt;4)-Mur2Ac(oyl-L-Ala-gamma-D-Glu-L-Lys-D-Ala-D-Ala)-di-trans,octa-cis-undecaprenyl diphosphate = [GlcNAc-(1-&gt;4)-Mur2Ac(oyl-L-Ala-gamma-D-Glu-L-Lys-D-Ala-D-Ala)](n+1)-di-trans,octa-cis-undecaprenyl diphosphate + di-trans,octa-cis-undecaprenyl diphosphate + H(+)</text>
        <dbReference type="Rhea" id="RHEA:23708"/>
        <dbReference type="Rhea" id="RHEA-COMP:9602"/>
        <dbReference type="Rhea" id="RHEA-COMP:9603"/>
        <dbReference type="ChEBI" id="CHEBI:15378"/>
        <dbReference type="ChEBI" id="CHEBI:58405"/>
        <dbReference type="ChEBI" id="CHEBI:60033"/>
        <dbReference type="ChEBI" id="CHEBI:78435"/>
        <dbReference type="EC" id="2.4.99.28"/>
    </reaction>
</comment>
<evidence type="ECO:0000256" key="13">
    <source>
        <dbReference type="ARBA" id="ARBA00023316"/>
    </source>
</evidence>
<dbReference type="InterPro" id="IPR001460">
    <property type="entry name" value="PCN-bd_Tpept"/>
</dbReference>